<dbReference type="EMBL" id="FWXV01000001">
    <property type="protein sequence ID" value="SMC68871.1"/>
    <property type="molecule type" value="Genomic_DNA"/>
</dbReference>
<reference evidence="2 3" key="1">
    <citation type="submission" date="2017-04" db="EMBL/GenBank/DDBJ databases">
        <authorList>
            <person name="Afonso C.L."/>
            <person name="Miller P.J."/>
            <person name="Scott M.A."/>
            <person name="Spackman E."/>
            <person name="Goraichik I."/>
            <person name="Dimitrov K.M."/>
            <person name="Suarez D.L."/>
            <person name="Swayne D.E."/>
        </authorList>
    </citation>
    <scope>NUCLEOTIDE SEQUENCE [LARGE SCALE GENOMIC DNA]</scope>
    <source>
        <strain evidence="2 3">DSM 43828</strain>
    </source>
</reference>
<dbReference type="AlphaFoldDB" id="A0A1Y5X3F5"/>
<proteinExistence type="predicted"/>
<organism evidence="2 3">
    <name type="scientific">Kibdelosporangium aridum</name>
    <dbReference type="NCBI Taxonomy" id="2030"/>
    <lineage>
        <taxon>Bacteria</taxon>
        <taxon>Bacillati</taxon>
        <taxon>Actinomycetota</taxon>
        <taxon>Actinomycetes</taxon>
        <taxon>Pseudonocardiales</taxon>
        <taxon>Pseudonocardiaceae</taxon>
        <taxon>Kibdelosporangium</taxon>
    </lineage>
</organism>
<protein>
    <recommendedName>
        <fullName evidence="4">Secreted protein</fullName>
    </recommendedName>
</protein>
<gene>
    <name evidence="2" type="ORF">SAMN05661093_01445</name>
</gene>
<evidence type="ECO:0008006" key="4">
    <source>
        <dbReference type="Google" id="ProtNLM"/>
    </source>
</evidence>
<feature type="chain" id="PRO_5039319184" description="Secreted protein" evidence="1">
    <location>
        <begin position="36"/>
        <end position="71"/>
    </location>
</feature>
<evidence type="ECO:0000313" key="2">
    <source>
        <dbReference type="EMBL" id="SMC68871.1"/>
    </source>
</evidence>
<evidence type="ECO:0000256" key="1">
    <source>
        <dbReference type="SAM" id="SignalP"/>
    </source>
</evidence>
<dbReference type="RefSeq" id="WP_235038470.1">
    <property type="nucleotide sequence ID" value="NZ_FWXV01000001.1"/>
</dbReference>
<evidence type="ECO:0000313" key="3">
    <source>
        <dbReference type="Proteomes" id="UP000192674"/>
    </source>
</evidence>
<accession>A0A1Y5X3F5</accession>
<keyword evidence="1" id="KW-0732">Signal</keyword>
<name>A0A1Y5X3F5_KIBAR</name>
<dbReference type="Proteomes" id="UP000192674">
    <property type="component" value="Unassembled WGS sequence"/>
</dbReference>
<sequence length="71" mass="7329">MSLARPTCTTSGRSWLTPVAALICMVLARSGGNTAADAGFCQADRRAPGIPSAWICPAISGPEAQRMNSHA</sequence>
<keyword evidence="3" id="KW-1185">Reference proteome</keyword>
<feature type="signal peptide" evidence="1">
    <location>
        <begin position="1"/>
        <end position="35"/>
    </location>
</feature>